<feature type="transmembrane region" description="Helical" evidence="1">
    <location>
        <begin position="16"/>
        <end position="39"/>
    </location>
</feature>
<keyword evidence="1" id="KW-0472">Membrane</keyword>
<evidence type="ECO:0000256" key="1">
    <source>
        <dbReference type="SAM" id="Phobius"/>
    </source>
</evidence>
<dbReference type="EMBL" id="MFUE01000017">
    <property type="protein sequence ID" value="OGI77220.1"/>
    <property type="molecule type" value="Genomic_DNA"/>
</dbReference>
<dbReference type="AlphaFoldDB" id="A0A1F6W5N0"/>
<evidence type="ECO:0000313" key="2">
    <source>
        <dbReference type="EMBL" id="OGI77220.1"/>
    </source>
</evidence>
<proteinExistence type="predicted"/>
<dbReference type="Proteomes" id="UP000177777">
    <property type="component" value="Unassembled WGS sequence"/>
</dbReference>
<dbReference type="STRING" id="1801754.A3D42_01650"/>
<gene>
    <name evidence="2" type="ORF">A3D42_01650</name>
</gene>
<name>A0A1F6W5N0_9BACT</name>
<accession>A0A1F6W5N0</accession>
<evidence type="ECO:0000313" key="3">
    <source>
        <dbReference type="Proteomes" id="UP000177777"/>
    </source>
</evidence>
<keyword evidence="1" id="KW-1133">Transmembrane helix</keyword>
<protein>
    <recommendedName>
        <fullName evidence="4">Lipoprotein</fullName>
    </recommendedName>
</protein>
<comment type="caution">
    <text evidence="2">The sequence shown here is derived from an EMBL/GenBank/DDBJ whole genome shotgun (WGS) entry which is preliminary data.</text>
</comment>
<keyword evidence="1" id="KW-0812">Transmembrane</keyword>
<sequence>MKQKFFSKLKIMFKSASFWLIVVFFFVLFFIFFFTPLFLSGQISYNMEEYKKSLLSLKPELEFPPLDVADYDKRMEVLANNPPPKVVAPKLDENGNEIPEPPIPAPIYLWPVKTVYPGDGAILPFKRIVAYYGNLYSKKMGALGEYPEEEMFAKLNAEVSKWKTADPGTPVVPALHYIAVVAQGSAGEDGKYRLRMPESEVNKVIGMAEKIGAIVFLDFQVAFSTLAAELPVYKKYFKMPNVHLGIDPEFSMKGSIRPGKVVGTYDAADINFAIELLSGIVKENNLPPKVLVVHRYTQKMVTNYSAIIPTPEVQMVMHMDGWGPKAKKIGTYKQFIYKEPVQFAGFKLFYKNDLWDPGTTLFTPEELLQLTPRPIYIQYQ</sequence>
<evidence type="ECO:0008006" key="4">
    <source>
        <dbReference type="Google" id="ProtNLM"/>
    </source>
</evidence>
<organism evidence="2 3">
    <name type="scientific">Candidatus Nomurabacteria bacterium RIFCSPHIGHO2_02_FULL_41_18</name>
    <dbReference type="NCBI Taxonomy" id="1801754"/>
    <lineage>
        <taxon>Bacteria</taxon>
        <taxon>Candidatus Nomuraibacteriota</taxon>
    </lineage>
</organism>
<reference evidence="2 3" key="1">
    <citation type="journal article" date="2016" name="Nat. Commun.">
        <title>Thousands of microbial genomes shed light on interconnected biogeochemical processes in an aquifer system.</title>
        <authorList>
            <person name="Anantharaman K."/>
            <person name="Brown C.T."/>
            <person name="Hug L.A."/>
            <person name="Sharon I."/>
            <person name="Castelle C.J."/>
            <person name="Probst A.J."/>
            <person name="Thomas B.C."/>
            <person name="Singh A."/>
            <person name="Wilkins M.J."/>
            <person name="Karaoz U."/>
            <person name="Brodie E.L."/>
            <person name="Williams K.H."/>
            <person name="Hubbard S.S."/>
            <person name="Banfield J.F."/>
        </authorList>
    </citation>
    <scope>NUCLEOTIDE SEQUENCE [LARGE SCALE GENOMIC DNA]</scope>
</reference>